<evidence type="ECO:0000256" key="1">
    <source>
        <dbReference type="ARBA" id="ARBA00022737"/>
    </source>
</evidence>
<dbReference type="Pfam" id="PF13401">
    <property type="entry name" value="AAA_22"/>
    <property type="match status" value="1"/>
</dbReference>
<accession>A0A3M6UIF2</accession>
<dbReference type="GO" id="GO:0016887">
    <property type="term" value="F:ATP hydrolysis activity"/>
    <property type="evidence" value="ECO:0007669"/>
    <property type="project" value="InterPro"/>
</dbReference>
<dbReference type="Pfam" id="PF13424">
    <property type="entry name" value="TPR_12"/>
    <property type="match status" value="1"/>
</dbReference>
<dbReference type="Proteomes" id="UP000275408">
    <property type="component" value="Unassembled WGS sequence"/>
</dbReference>
<keyword evidence="1" id="KW-0677">Repeat</keyword>
<evidence type="ECO:0000256" key="3">
    <source>
        <dbReference type="PROSITE-ProRule" id="PRU00339"/>
    </source>
</evidence>
<protein>
    <recommendedName>
        <fullName evidence="5">ZU5 domain-containing protein</fullName>
    </recommendedName>
</protein>
<keyword evidence="2 3" id="KW-0802">TPR repeat</keyword>
<dbReference type="PANTHER" id="PTHR45641">
    <property type="entry name" value="TETRATRICOPEPTIDE REPEAT PROTEIN (AFU_ORTHOLOGUE AFUA_6G03870)"/>
    <property type="match status" value="1"/>
</dbReference>
<dbReference type="InterPro" id="IPR049945">
    <property type="entry name" value="AAA_22"/>
</dbReference>
<reference evidence="6 7" key="1">
    <citation type="journal article" date="2018" name="Sci. Rep.">
        <title>Comparative analysis of the Pocillopora damicornis genome highlights role of immune system in coral evolution.</title>
        <authorList>
            <person name="Cunning R."/>
            <person name="Bay R.A."/>
            <person name="Gillette P."/>
            <person name="Baker A.C."/>
            <person name="Traylor-Knowles N."/>
        </authorList>
    </citation>
    <scope>NUCLEOTIDE SEQUENCE [LARGE SCALE GENOMIC DNA]</scope>
    <source>
        <strain evidence="6">RSMAS</strain>
        <tissue evidence="6">Whole animal</tissue>
    </source>
</reference>
<sequence length="2027" mass="232606">MRKFQGIIKCNLQIAYRDDFPDYCLPVAETKITQCSTFAVVCRLKAHKFTITSQPSTLSLPGFPLVKVYFPSNAVSAAEELHVTVTIQEFRSRELRNKEMLAGPILSILCSKEVEFQEPVTVQLPLSLRDTEQAAESLGIPDPSFVRARVLLQPSDGTEREWAEITDVLDSPPWLEGTVIKFNVKHFSRLWGWIDWCVKPVVSPIIEYARSFNTEDVPQVAVFTACLPANTSLGSTKQLRVICSSSNATRKHIRHEEEFLLEEENAWDNMVPRQRAYVFFSGSVVQPAEVADLEDFYVRFEKDDSIIRKLRITPAETENVVHSFKRIYGGKFKSLESHDLLKCLQLLAKQRYVTENNLKLVEDFVAPKCSQQKDIEEALKSLKASRLMKADPKKELKGRSDEITKINRKLESKDIALLNLFGSSGIGKTELAKEVCSKWKGISRIFDLRKAQDMTAIYHNMLHSLELAVPAGRVEQLQEYVVAKVQEKVKELKDGEQPVLFMLDNVDQFTAGKKEEGKRLKKAFLRFLEELLESEEKRLPLKLLLTSSTKLEELKKMDDFEVKSLERSFSEKILIPEGMTDVKTHQKDRLISIAKGIPLILKGLAAILRQERKSVDDLIASVTASSQQSEAEGDARSSVLTFEQEGVDMGQMSVIQEMFDTLPTESLRVSAVVISLFHGPFSVKMAAKVLGFDEVEAIAQLEGLVASEIIFVVDEEAKERKYDIHPLLQKYADSIKSLEDFNTSFLEAKERFYELFMYRMKKIAELIEPDYVKAFHLFESNKANYEYTVEISLQPEYFSVPAEFRENALMASLFIAMLHEKLIPVFGSWAEKCEDDGKSGSLARAQLKSWEARQVADVVGTEKAFKVLKEALFSMERVEDKSSESFKLTKGLYLHTEGEILWRNRDYKKALASLTLALTFSEPLLKEHTDLARCYNAIGNCHLSLKQPTKALEFFEKAYMMQEKLAASKNHFDLPMYKQQIGAAYDHDGLKDYEKAVECYKDALGLLEDLKLLGCLDEAHFCRNLANVLMFQKKYSEAVKPAERALKIRMDLLKNHPLTVRSIFQRAVLEVNLEHPKEALKFFLAAWEMEKSLGAGNHSEVWRKIIEGVNAMCYRLKEKRQWERFRKDAFKFCQRFWGEQKVSAQFTFNKYNREIIDALKEYAIDKKDKHAVRKEQLWFYEGMCNVDEREFQETFELENDNNILLDLLKERDRLLTDVIRLCSELHEREKLAKHKEHKVALYKMCLVKAGFLGDKADGLDKASLKRKVEELYKEIGKERIILEFRETLLASWQMQWEEGKTKEKAEKIGVERETTIDGILQLSKELMKDTVYKQYGQEALSFYDELWEVKHASLKNPEMKRFLLKVKDLASSIGDYRSKKLYEDALKVLNETGKHPGAILRPKATSSTSKSKREEKDDEEEKEEIEIEQKKEELEIGLEEETEVGAEMEPSSEGVQTDERSIIFKDTVTTQGGRWDLRKAATHLVFPRGFVAEDTILTLFRLKSSLCSPPLQPNEAIVSNVLELSADTPESLLFNKEVTLGISHSALDLKGYEVVIKTLIDRERNEWKDVEQTVDYRSLSDLQRVYHDNFPDYLLPVAETKIIQCSTFVVVCRLKSYIFTITSEPSTISLPDFPLVKIHFPPNSVSSTEEFSVRGRNKFDDAVSLAQYVHRELKGKETLAGPIIRISCNKEIKFQEAVTVQLPLSLRDTEQDAESLGISDLSLVRARVLFQPSNGTQREWTEITDLLDSPPWLDGFVIKFNVRHFSGFWTWLASPLTQIARAWNTESVRHSVVFTATVPVHTRLNTDVDLLLYCSPNDKKREHIDDEKMVWLIEESAWYSMVTDDQAYVFLSGDAAQVVNKERLKNFFLRFDREASNFRRLAVHVVNKGVLTIEFYKSKDRSDGNMIGVLDMKLPPALDLASTPVKFLGIPVDDRILHEAPLAEILAACNGVLEKIGRWDIHESHLRSNLDEFRKKCSFYGALASLPVEYQRECCDAIISFLREHRRTGFEGFKHIEEYLIHVIYLQ</sequence>
<dbReference type="InterPro" id="IPR000906">
    <property type="entry name" value="ZU5_dom"/>
</dbReference>
<dbReference type="PROSITE" id="PS51145">
    <property type="entry name" value="ZU5"/>
    <property type="match status" value="1"/>
</dbReference>
<dbReference type="PANTHER" id="PTHR45641:SF1">
    <property type="entry name" value="AAA+ ATPASE DOMAIN-CONTAINING PROTEIN"/>
    <property type="match status" value="1"/>
</dbReference>
<dbReference type="STRING" id="46731.A0A3M6UIF2"/>
<name>A0A3M6UIF2_POCDA</name>
<feature type="region of interest" description="Disordered" evidence="4">
    <location>
        <begin position="1396"/>
        <end position="1432"/>
    </location>
</feature>
<dbReference type="PRINTS" id="PR00364">
    <property type="entry name" value="DISEASERSIST"/>
</dbReference>
<evidence type="ECO:0000313" key="6">
    <source>
        <dbReference type="EMBL" id="RMX53437.1"/>
    </source>
</evidence>
<dbReference type="EMBL" id="RCHS01001441">
    <property type="protein sequence ID" value="RMX53437.1"/>
    <property type="molecule type" value="Genomic_DNA"/>
</dbReference>
<gene>
    <name evidence="6" type="ORF">pdam_00022002</name>
</gene>
<dbReference type="InterPro" id="IPR011990">
    <property type="entry name" value="TPR-like_helical_dom_sf"/>
</dbReference>
<dbReference type="InterPro" id="IPR027417">
    <property type="entry name" value="P-loop_NTPase"/>
</dbReference>
<dbReference type="SUPFAM" id="SSF48452">
    <property type="entry name" value="TPR-like"/>
    <property type="match status" value="1"/>
</dbReference>
<evidence type="ECO:0000259" key="5">
    <source>
        <dbReference type="PROSITE" id="PS51145"/>
    </source>
</evidence>
<keyword evidence="7" id="KW-1185">Reference proteome</keyword>
<dbReference type="Gene3D" id="2.60.220.30">
    <property type="match status" value="3"/>
</dbReference>
<dbReference type="Gene3D" id="1.25.40.10">
    <property type="entry name" value="Tetratricopeptide repeat domain"/>
    <property type="match status" value="2"/>
</dbReference>
<feature type="domain" description="ZU5" evidence="5">
    <location>
        <begin position="45"/>
        <end position="196"/>
    </location>
</feature>
<evidence type="ECO:0000256" key="2">
    <source>
        <dbReference type="ARBA" id="ARBA00022803"/>
    </source>
</evidence>
<dbReference type="InterPro" id="IPR019734">
    <property type="entry name" value="TPR_rpt"/>
</dbReference>
<dbReference type="Pfam" id="PF00791">
    <property type="entry name" value="ZU5"/>
    <property type="match status" value="1"/>
</dbReference>
<proteinExistence type="predicted"/>
<dbReference type="SUPFAM" id="SSF52540">
    <property type="entry name" value="P-loop containing nucleoside triphosphate hydrolases"/>
    <property type="match status" value="1"/>
</dbReference>
<comment type="caution">
    <text evidence="6">The sequence shown here is derived from an EMBL/GenBank/DDBJ whole genome shotgun (WGS) entry which is preliminary data.</text>
</comment>
<organism evidence="6 7">
    <name type="scientific">Pocillopora damicornis</name>
    <name type="common">Cauliflower coral</name>
    <name type="synonym">Millepora damicornis</name>
    <dbReference type="NCBI Taxonomy" id="46731"/>
    <lineage>
        <taxon>Eukaryota</taxon>
        <taxon>Metazoa</taxon>
        <taxon>Cnidaria</taxon>
        <taxon>Anthozoa</taxon>
        <taxon>Hexacorallia</taxon>
        <taxon>Scleractinia</taxon>
        <taxon>Astrocoeniina</taxon>
        <taxon>Pocilloporidae</taxon>
        <taxon>Pocillopora</taxon>
    </lineage>
</organism>
<dbReference type="Pfam" id="PF13374">
    <property type="entry name" value="TPR_10"/>
    <property type="match status" value="1"/>
</dbReference>
<feature type="repeat" description="TPR" evidence="3">
    <location>
        <begin position="932"/>
        <end position="965"/>
    </location>
</feature>
<feature type="compositionally biased region" description="Acidic residues" evidence="4">
    <location>
        <begin position="1416"/>
        <end position="1426"/>
    </location>
</feature>
<evidence type="ECO:0000313" key="7">
    <source>
        <dbReference type="Proteomes" id="UP000275408"/>
    </source>
</evidence>
<evidence type="ECO:0000256" key="4">
    <source>
        <dbReference type="SAM" id="MobiDB-lite"/>
    </source>
</evidence>
<dbReference type="SMART" id="SM00028">
    <property type="entry name" value="TPR"/>
    <property type="match status" value="5"/>
</dbReference>
<dbReference type="Gene3D" id="3.40.50.300">
    <property type="entry name" value="P-loop containing nucleotide triphosphate hydrolases"/>
    <property type="match status" value="1"/>
</dbReference>
<dbReference type="PROSITE" id="PS50005">
    <property type="entry name" value="TPR"/>
    <property type="match status" value="1"/>
</dbReference>